<evidence type="ECO:0000313" key="4">
    <source>
        <dbReference type="Proteomes" id="UP001642409"/>
    </source>
</evidence>
<keyword evidence="1" id="KW-0472">Membrane</keyword>
<evidence type="ECO:0000313" key="2">
    <source>
        <dbReference type="EMBL" id="CAI9947976.1"/>
    </source>
</evidence>
<evidence type="ECO:0000256" key="1">
    <source>
        <dbReference type="SAM" id="Phobius"/>
    </source>
</evidence>
<feature type="transmembrane region" description="Helical" evidence="1">
    <location>
        <begin position="54"/>
        <end position="75"/>
    </location>
</feature>
<dbReference type="Proteomes" id="UP001642409">
    <property type="component" value="Unassembled WGS sequence"/>
</dbReference>
<sequence>MSNTQKQKSVAHNIYKYKAQKDVQIVVFAFFPLAVTYILAYIKTSSIIYSNIKFLVRIVIIAQIIQFMMQTIVWKNCAETIIVRTFGQVGFLTSYLWSRLLLASSGAFLDSSLKITLLIPEKIFMTAYLIRIMKYIMMLNQIVQMDHYKGSQYIQTKSN</sequence>
<dbReference type="AlphaFoldDB" id="A0AA86PZX3"/>
<gene>
    <name evidence="2" type="ORF">HINF_LOCUS35621</name>
    <name evidence="3" type="ORF">HINF_LOCUS67460</name>
</gene>
<keyword evidence="1" id="KW-0812">Transmembrane</keyword>
<reference evidence="3 4" key="2">
    <citation type="submission" date="2024-07" db="EMBL/GenBank/DDBJ databases">
        <authorList>
            <person name="Akdeniz Z."/>
        </authorList>
    </citation>
    <scope>NUCLEOTIDE SEQUENCE [LARGE SCALE GENOMIC DNA]</scope>
</reference>
<accession>A0AA86PZX3</accession>
<organism evidence="2">
    <name type="scientific">Hexamita inflata</name>
    <dbReference type="NCBI Taxonomy" id="28002"/>
    <lineage>
        <taxon>Eukaryota</taxon>
        <taxon>Metamonada</taxon>
        <taxon>Diplomonadida</taxon>
        <taxon>Hexamitidae</taxon>
        <taxon>Hexamitinae</taxon>
        <taxon>Hexamita</taxon>
    </lineage>
</organism>
<feature type="transmembrane region" description="Helical" evidence="1">
    <location>
        <begin position="23"/>
        <end position="42"/>
    </location>
</feature>
<keyword evidence="4" id="KW-1185">Reference proteome</keyword>
<protein>
    <submittedName>
        <fullName evidence="3">Hypothetical_protein</fullName>
    </submittedName>
</protein>
<feature type="transmembrane region" description="Helical" evidence="1">
    <location>
        <begin position="81"/>
        <end position="102"/>
    </location>
</feature>
<dbReference type="EMBL" id="CAXDID020000466">
    <property type="protein sequence ID" value="CAL6094419.1"/>
    <property type="molecule type" value="Genomic_DNA"/>
</dbReference>
<dbReference type="EMBL" id="CATOUU010000784">
    <property type="protein sequence ID" value="CAI9947976.1"/>
    <property type="molecule type" value="Genomic_DNA"/>
</dbReference>
<reference evidence="2" key="1">
    <citation type="submission" date="2023-06" db="EMBL/GenBank/DDBJ databases">
        <authorList>
            <person name="Kurt Z."/>
        </authorList>
    </citation>
    <scope>NUCLEOTIDE SEQUENCE</scope>
</reference>
<evidence type="ECO:0000313" key="3">
    <source>
        <dbReference type="EMBL" id="CAL6094419.1"/>
    </source>
</evidence>
<keyword evidence="1" id="KW-1133">Transmembrane helix</keyword>
<name>A0AA86PZX3_9EUKA</name>
<feature type="transmembrane region" description="Helical" evidence="1">
    <location>
        <begin position="123"/>
        <end position="143"/>
    </location>
</feature>
<proteinExistence type="predicted"/>
<comment type="caution">
    <text evidence="2">The sequence shown here is derived from an EMBL/GenBank/DDBJ whole genome shotgun (WGS) entry which is preliminary data.</text>
</comment>